<sequence>MKRFATFAMLALMSGAVMSQPTATPATGTPPGGDKAPGTAASDVAPTRPVQGPSGSSTSDHGAHGGTRQHDATKGTGTSKRGEASQSNRGNSRSASAAESYGYPASPAKAR</sequence>
<reference evidence="3 4" key="1">
    <citation type="submission" date="2019-09" db="EMBL/GenBank/DDBJ databases">
        <title>Isolation of a novel species in the genus Cupriavidus from patients with sepsis using whole genome sequencing.</title>
        <authorList>
            <person name="Kweon O.J."/>
            <person name="Lee M.-K."/>
        </authorList>
    </citation>
    <scope>NUCLEOTIDE SEQUENCE [LARGE SCALE GENOMIC DNA]</scope>
    <source>
        <strain evidence="3 4">MKL-01</strain>
    </source>
</reference>
<feature type="compositionally biased region" description="Low complexity" evidence="1">
    <location>
        <begin position="84"/>
        <end position="100"/>
    </location>
</feature>
<name>A0A5M8AKA2_9BURK</name>
<feature type="region of interest" description="Disordered" evidence="1">
    <location>
        <begin position="19"/>
        <end position="111"/>
    </location>
</feature>
<keyword evidence="2" id="KW-0732">Signal</keyword>
<dbReference type="Proteomes" id="UP000324324">
    <property type="component" value="Unassembled WGS sequence"/>
</dbReference>
<feature type="compositionally biased region" description="Low complexity" evidence="1">
    <location>
        <begin position="21"/>
        <end position="41"/>
    </location>
</feature>
<evidence type="ECO:0000256" key="1">
    <source>
        <dbReference type="SAM" id="MobiDB-lite"/>
    </source>
</evidence>
<keyword evidence="4" id="KW-1185">Reference proteome</keyword>
<evidence type="ECO:0008006" key="5">
    <source>
        <dbReference type="Google" id="ProtNLM"/>
    </source>
</evidence>
<evidence type="ECO:0000313" key="4">
    <source>
        <dbReference type="Proteomes" id="UP000324324"/>
    </source>
</evidence>
<accession>A0A5M8AKA2</accession>
<organism evidence="3 4">
    <name type="scientific">Cupriavidus cauae</name>
    <dbReference type="NCBI Taxonomy" id="2608999"/>
    <lineage>
        <taxon>Bacteria</taxon>
        <taxon>Pseudomonadati</taxon>
        <taxon>Pseudomonadota</taxon>
        <taxon>Betaproteobacteria</taxon>
        <taxon>Burkholderiales</taxon>
        <taxon>Burkholderiaceae</taxon>
        <taxon>Cupriavidus</taxon>
    </lineage>
</organism>
<protein>
    <recommendedName>
        <fullName evidence="5">Proteophosphoglycan ppg4</fullName>
    </recommendedName>
</protein>
<evidence type="ECO:0000313" key="3">
    <source>
        <dbReference type="EMBL" id="KAA6124198.1"/>
    </source>
</evidence>
<feature type="chain" id="PRO_5024466639" description="Proteophosphoglycan ppg4" evidence="2">
    <location>
        <begin position="20"/>
        <end position="111"/>
    </location>
</feature>
<gene>
    <name evidence="3" type="ORF">F1599_12235</name>
</gene>
<dbReference type="AlphaFoldDB" id="A0A5M8AKA2"/>
<evidence type="ECO:0000256" key="2">
    <source>
        <dbReference type="SAM" id="SignalP"/>
    </source>
</evidence>
<dbReference type="RefSeq" id="WP_150083280.1">
    <property type="nucleotide sequence ID" value="NZ_VWRN01000033.1"/>
</dbReference>
<proteinExistence type="predicted"/>
<dbReference type="EMBL" id="VWRN01000033">
    <property type="protein sequence ID" value="KAA6124198.1"/>
    <property type="molecule type" value="Genomic_DNA"/>
</dbReference>
<comment type="caution">
    <text evidence="3">The sequence shown here is derived from an EMBL/GenBank/DDBJ whole genome shotgun (WGS) entry which is preliminary data.</text>
</comment>
<feature type="signal peptide" evidence="2">
    <location>
        <begin position="1"/>
        <end position="19"/>
    </location>
</feature>